<keyword evidence="3" id="KW-1185">Reference proteome</keyword>
<dbReference type="GO" id="GO:0030288">
    <property type="term" value="C:outer membrane-bounded periplasmic space"/>
    <property type="evidence" value="ECO:0007669"/>
    <property type="project" value="TreeGrafter"/>
</dbReference>
<dbReference type="InterPro" id="IPR030678">
    <property type="entry name" value="Peptide/Ni-bd"/>
</dbReference>
<evidence type="ECO:0000313" key="3">
    <source>
        <dbReference type="Proteomes" id="UP000469523"/>
    </source>
</evidence>
<dbReference type="PANTHER" id="PTHR30290">
    <property type="entry name" value="PERIPLASMIC BINDING COMPONENT OF ABC TRANSPORTER"/>
    <property type="match status" value="1"/>
</dbReference>
<dbReference type="Proteomes" id="UP000469523">
    <property type="component" value="Unassembled WGS sequence"/>
</dbReference>
<dbReference type="Gene3D" id="3.10.105.10">
    <property type="entry name" value="Dipeptide-binding Protein, Domain 3"/>
    <property type="match status" value="1"/>
</dbReference>
<dbReference type="SUPFAM" id="SSF53850">
    <property type="entry name" value="Periplasmic binding protein-like II"/>
    <property type="match status" value="1"/>
</dbReference>
<comment type="caution">
    <text evidence="2">The sequence shown here is derived from an EMBL/GenBank/DDBJ whole genome shotgun (WGS) entry which is preliminary data.</text>
</comment>
<accession>A0A6N7Y5D4</accession>
<dbReference type="GO" id="GO:0043190">
    <property type="term" value="C:ATP-binding cassette (ABC) transporter complex"/>
    <property type="evidence" value="ECO:0007669"/>
    <property type="project" value="InterPro"/>
</dbReference>
<dbReference type="InterPro" id="IPR000914">
    <property type="entry name" value="SBP_5_dom"/>
</dbReference>
<feature type="domain" description="Solute-binding protein family 5" evidence="1">
    <location>
        <begin position="85"/>
        <end position="450"/>
    </location>
</feature>
<sequence length="540" mass="61611">MKIKKIGILALTLMLLVNILTGCSKKEEVEVEEVLKEEVTKEESKELVICTAKELTNLTTLTMNKENNIACGLIYESLVKYENDKIVPNLAKEWEWNDEGTVLTFKLQEGIKYHDREDFNAESVKKALDFNHLNPNFSGIKAVAELENVEVIDEYTVAITFPRPSLFYINDFCFQNVMSMMSPNVIEEGNYQTFTDVIGTGPYVRESFISGDSTVFVRNENYWGEKPYYEKIIVKYIPENLSRIQALNSGEVDLVYGADLITYDDFTQATSLKDIKGQVNENPTLTRNLILNTSSETLSDINIRKAIAHGVNKKAIAEGLTLGNEKVAERLFREGTPYTDVEIDEVYDYNVDKAKEYIEKSGWTLNESTNIYEKNGKKLSILYTYWTDLSLSNEIAQAVKADLGKIGIEVITEGKDQMTWWVDGVEGKYDITTWNTEGSYTEPNKFFTESMGADPHNISYQGLDNYQYIKGQIEEFSNIKDEERVKEIFKVLLNENNNNVIDLPITYAKDLVVYNGNKIKSYNFSNVPQFFDIFGVVPNN</sequence>
<name>A0A6N7Y5D4_9FIRM</name>
<dbReference type="Gene3D" id="3.40.190.10">
    <property type="entry name" value="Periplasmic binding protein-like II"/>
    <property type="match status" value="1"/>
</dbReference>
<dbReference type="AlphaFoldDB" id="A0A6N7Y5D4"/>
<organism evidence="2 3">
    <name type="scientific">Tissierella pigra</name>
    <dbReference type="NCBI Taxonomy" id="2607614"/>
    <lineage>
        <taxon>Bacteria</taxon>
        <taxon>Bacillati</taxon>
        <taxon>Bacillota</taxon>
        <taxon>Tissierellia</taxon>
        <taxon>Tissierellales</taxon>
        <taxon>Tissierellaceae</taxon>
        <taxon>Tissierella</taxon>
    </lineage>
</organism>
<gene>
    <name evidence="2" type="ORF">FYJ83_17450</name>
</gene>
<dbReference type="GO" id="GO:0015833">
    <property type="term" value="P:peptide transport"/>
    <property type="evidence" value="ECO:0007669"/>
    <property type="project" value="TreeGrafter"/>
</dbReference>
<dbReference type="InterPro" id="IPR039424">
    <property type="entry name" value="SBP_5"/>
</dbReference>
<dbReference type="PROSITE" id="PS51257">
    <property type="entry name" value="PROKAR_LIPOPROTEIN"/>
    <property type="match status" value="1"/>
</dbReference>
<evidence type="ECO:0000313" key="2">
    <source>
        <dbReference type="EMBL" id="MSU03250.1"/>
    </source>
</evidence>
<dbReference type="EMBL" id="VUNQ01000061">
    <property type="protein sequence ID" value="MSU03250.1"/>
    <property type="molecule type" value="Genomic_DNA"/>
</dbReference>
<protein>
    <submittedName>
        <fullName evidence="2">Nickel ABC transporter substrate-binding protein</fullName>
    </submittedName>
</protein>
<dbReference type="PIRSF" id="PIRSF002741">
    <property type="entry name" value="MppA"/>
    <property type="match status" value="1"/>
</dbReference>
<dbReference type="RefSeq" id="WP_154442814.1">
    <property type="nucleotide sequence ID" value="NZ_JAHLPJ010000001.1"/>
</dbReference>
<evidence type="ECO:0000259" key="1">
    <source>
        <dbReference type="Pfam" id="PF00496"/>
    </source>
</evidence>
<reference evidence="2 3" key="1">
    <citation type="submission" date="2019-09" db="EMBL/GenBank/DDBJ databases">
        <title>In-depth cultivation of the pig gut microbiome towards novel bacterial diversity and tailored functional studies.</title>
        <authorList>
            <person name="Wylensek D."/>
            <person name="Hitch T.C.A."/>
            <person name="Clavel T."/>
        </authorList>
    </citation>
    <scope>NUCLEOTIDE SEQUENCE [LARGE SCALE GENOMIC DNA]</scope>
    <source>
        <strain evidence="2 3">WCA3-693-APC-4?</strain>
    </source>
</reference>
<dbReference type="GO" id="GO:1904680">
    <property type="term" value="F:peptide transmembrane transporter activity"/>
    <property type="evidence" value="ECO:0007669"/>
    <property type="project" value="TreeGrafter"/>
</dbReference>
<dbReference type="PANTHER" id="PTHR30290:SF37">
    <property type="entry name" value="NICKEL-BINDING PERIPLASMIC PROTEIN"/>
    <property type="match status" value="1"/>
</dbReference>
<dbReference type="Pfam" id="PF00496">
    <property type="entry name" value="SBP_bac_5"/>
    <property type="match status" value="1"/>
</dbReference>
<proteinExistence type="predicted"/>